<protein>
    <submittedName>
        <fullName evidence="2">Glyoxalase-like protein</fullName>
    </submittedName>
</protein>
<evidence type="ECO:0000313" key="3">
    <source>
        <dbReference type="Proteomes" id="UP000294558"/>
    </source>
</evidence>
<proteinExistence type="predicted"/>
<dbReference type="InterPro" id="IPR037523">
    <property type="entry name" value="VOC_core"/>
</dbReference>
<dbReference type="InterPro" id="IPR025870">
    <property type="entry name" value="Glyoxalase-like_dom"/>
</dbReference>
<dbReference type="PROSITE" id="PS51819">
    <property type="entry name" value="VOC"/>
    <property type="match status" value="1"/>
</dbReference>
<name>A0A4R7HXY0_9ACTN</name>
<dbReference type="Gene3D" id="3.10.180.10">
    <property type="entry name" value="2,3-Dihydroxybiphenyl 1,2-Dioxygenase, domain 1"/>
    <property type="match status" value="1"/>
</dbReference>
<accession>A0A4R7HXY0</accession>
<keyword evidence="3" id="KW-1185">Reference proteome</keyword>
<evidence type="ECO:0000259" key="1">
    <source>
        <dbReference type="PROSITE" id="PS51819"/>
    </source>
</evidence>
<dbReference type="Pfam" id="PF13468">
    <property type="entry name" value="Glyoxalase_3"/>
    <property type="match status" value="1"/>
</dbReference>
<gene>
    <name evidence="2" type="ORF">BDK89_1522</name>
</gene>
<dbReference type="SUPFAM" id="SSF54593">
    <property type="entry name" value="Glyoxalase/Bleomycin resistance protein/Dihydroxybiphenyl dioxygenase"/>
    <property type="match status" value="1"/>
</dbReference>
<dbReference type="EMBL" id="SOAU01000001">
    <property type="protein sequence ID" value="TDT15941.1"/>
    <property type="molecule type" value="Genomic_DNA"/>
</dbReference>
<dbReference type="InterPro" id="IPR029068">
    <property type="entry name" value="Glyas_Bleomycin-R_OHBP_Dase"/>
</dbReference>
<reference evidence="2 3" key="1">
    <citation type="submission" date="2019-03" db="EMBL/GenBank/DDBJ databases">
        <title>Sequencing the genomes of 1000 actinobacteria strains.</title>
        <authorList>
            <person name="Klenk H.-P."/>
        </authorList>
    </citation>
    <scope>NUCLEOTIDE SEQUENCE [LARGE SCALE GENOMIC DNA]</scope>
    <source>
        <strain evidence="2 3">DSM 18936</strain>
    </source>
</reference>
<dbReference type="OrthoDB" id="7054074at2"/>
<dbReference type="AlphaFoldDB" id="A0A4R7HXY0"/>
<evidence type="ECO:0000313" key="2">
    <source>
        <dbReference type="EMBL" id="TDT15941.1"/>
    </source>
</evidence>
<feature type="domain" description="VOC" evidence="1">
    <location>
        <begin position="4"/>
        <end position="131"/>
    </location>
</feature>
<dbReference type="Proteomes" id="UP000294558">
    <property type="component" value="Unassembled WGS sequence"/>
</dbReference>
<dbReference type="RefSeq" id="WP_133868353.1">
    <property type="nucleotide sequence ID" value="NZ_JAVJPS010000036.1"/>
</dbReference>
<organism evidence="2 3">
    <name type="scientific">Ilumatobacter fluminis</name>
    <dbReference type="NCBI Taxonomy" id="467091"/>
    <lineage>
        <taxon>Bacteria</taxon>
        <taxon>Bacillati</taxon>
        <taxon>Actinomycetota</taxon>
        <taxon>Acidimicrobiia</taxon>
        <taxon>Acidimicrobiales</taxon>
        <taxon>Ilumatobacteraceae</taxon>
        <taxon>Ilumatobacter</taxon>
    </lineage>
</organism>
<comment type="caution">
    <text evidence="2">The sequence shown here is derived from an EMBL/GenBank/DDBJ whole genome shotgun (WGS) entry which is preliminary data.</text>
</comment>
<sequence>MRIRLRQIVMVAADLAAAEQRISDELGLELCYRDPGVGVFGLRNALFPIGDKLLEVVSPIEDGTTAGRFLDKRGGDGGYMVIFETDDIEAARRRFEQAGVRIVFEAEDDGVLGLHLHPADVGGAIVSIDRTDVWGEWPWAGPEWRDHVRTGTVADVLGVEIEAADPDAMAERWSAVLGRPVVDRRIELDEGVMTFVEAGERGDGVAGFTLAAADSADPVDTTICNCRFTSR</sequence>